<comment type="caution">
    <text evidence="2">The sequence shown here is derived from an EMBL/GenBank/DDBJ whole genome shotgun (WGS) entry which is preliminary data.</text>
</comment>
<protein>
    <submittedName>
        <fullName evidence="2">Uncharacterized protein</fullName>
    </submittedName>
</protein>
<accession>A0ABV6I3J3</accession>
<dbReference type="Proteomes" id="UP001589799">
    <property type="component" value="Unassembled WGS sequence"/>
</dbReference>
<dbReference type="RefSeq" id="WP_377698449.1">
    <property type="nucleotide sequence ID" value="NZ_JBHLWE010000027.1"/>
</dbReference>
<feature type="compositionally biased region" description="Pro residues" evidence="1">
    <location>
        <begin position="1"/>
        <end position="11"/>
    </location>
</feature>
<organism evidence="2 3">
    <name type="scientific">Paracoccus niistensis</name>
    <dbReference type="NCBI Taxonomy" id="632935"/>
    <lineage>
        <taxon>Bacteria</taxon>
        <taxon>Pseudomonadati</taxon>
        <taxon>Pseudomonadota</taxon>
        <taxon>Alphaproteobacteria</taxon>
        <taxon>Rhodobacterales</taxon>
        <taxon>Paracoccaceae</taxon>
        <taxon>Paracoccus</taxon>
    </lineage>
</organism>
<reference evidence="2 3" key="1">
    <citation type="submission" date="2024-09" db="EMBL/GenBank/DDBJ databases">
        <authorList>
            <person name="Sun Q."/>
            <person name="Mori K."/>
        </authorList>
    </citation>
    <scope>NUCLEOTIDE SEQUENCE [LARGE SCALE GENOMIC DNA]</scope>
    <source>
        <strain evidence="2 3">KCTC 22789</strain>
    </source>
</reference>
<evidence type="ECO:0000313" key="2">
    <source>
        <dbReference type="EMBL" id="MFC0340790.1"/>
    </source>
</evidence>
<proteinExistence type="predicted"/>
<feature type="region of interest" description="Disordered" evidence="1">
    <location>
        <begin position="1"/>
        <end position="23"/>
    </location>
</feature>
<evidence type="ECO:0000313" key="3">
    <source>
        <dbReference type="Proteomes" id="UP001589799"/>
    </source>
</evidence>
<gene>
    <name evidence="2" type="ORF">ACFFII_08450</name>
</gene>
<evidence type="ECO:0000256" key="1">
    <source>
        <dbReference type="SAM" id="MobiDB-lite"/>
    </source>
</evidence>
<sequence>MPAAAAPPPGVQPQASLGSMGGTVVHTSAELEQVLRGGSATAARVSVSPETALTVAAVHACVRIIAGAVATLPLQLRRRIDDRTREAGT</sequence>
<keyword evidence="3" id="KW-1185">Reference proteome</keyword>
<dbReference type="EMBL" id="JBHLWE010000027">
    <property type="protein sequence ID" value="MFC0340790.1"/>
    <property type="molecule type" value="Genomic_DNA"/>
</dbReference>
<name>A0ABV6I3J3_9RHOB</name>